<gene>
    <name evidence="2" type="ORF">DFR52_10889</name>
</gene>
<dbReference type="OrthoDB" id="7869382at2"/>
<dbReference type="RefSeq" id="WP_158285029.1">
    <property type="nucleotide sequence ID" value="NZ_QGTR01000008.1"/>
</dbReference>
<evidence type="ECO:0000313" key="3">
    <source>
        <dbReference type="Proteomes" id="UP000246352"/>
    </source>
</evidence>
<keyword evidence="3" id="KW-1185">Reference proteome</keyword>
<evidence type="ECO:0008006" key="4">
    <source>
        <dbReference type="Google" id="ProtNLM"/>
    </source>
</evidence>
<keyword evidence="1" id="KW-0812">Transmembrane</keyword>
<sequence length="128" mass="13692">MSNAPEDDQDDKPLDPEMEKVRRKMVRLLAVSIGIMFVGVMAVLGAIVYKFTRPSPQQPVVAASQAVPSDAPVEAVAALPAGFTIAGIALDGNRIAFNGRMADGKLRVMLYDITTSRIVADIAVINRP</sequence>
<name>A0A317PCE4_9HYPH</name>
<accession>A0A317PCE4</accession>
<organism evidence="2 3">
    <name type="scientific">Hoeflea marina</name>
    <dbReference type="NCBI Taxonomy" id="274592"/>
    <lineage>
        <taxon>Bacteria</taxon>
        <taxon>Pseudomonadati</taxon>
        <taxon>Pseudomonadota</taxon>
        <taxon>Alphaproteobacteria</taxon>
        <taxon>Hyphomicrobiales</taxon>
        <taxon>Rhizobiaceae</taxon>
        <taxon>Hoeflea</taxon>
    </lineage>
</organism>
<keyword evidence="1" id="KW-0472">Membrane</keyword>
<protein>
    <recommendedName>
        <fullName evidence="4">Fimbrial protein</fullName>
    </recommendedName>
</protein>
<dbReference type="AlphaFoldDB" id="A0A317PCE4"/>
<evidence type="ECO:0000313" key="2">
    <source>
        <dbReference type="EMBL" id="PWV95824.1"/>
    </source>
</evidence>
<proteinExistence type="predicted"/>
<dbReference type="EMBL" id="QGTR01000008">
    <property type="protein sequence ID" value="PWV95824.1"/>
    <property type="molecule type" value="Genomic_DNA"/>
</dbReference>
<comment type="caution">
    <text evidence="2">The sequence shown here is derived from an EMBL/GenBank/DDBJ whole genome shotgun (WGS) entry which is preliminary data.</text>
</comment>
<reference evidence="2 3" key="1">
    <citation type="submission" date="2018-05" db="EMBL/GenBank/DDBJ databases">
        <title>Genomic Encyclopedia of Type Strains, Phase IV (KMG-IV): sequencing the most valuable type-strain genomes for metagenomic binning, comparative biology and taxonomic classification.</title>
        <authorList>
            <person name="Goeker M."/>
        </authorList>
    </citation>
    <scope>NUCLEOTIDE SEQUENCE [LARGE SCALE GENOMIC DNA]</scope>
    <source>
        <strain evidence="2 3">DSM 16791</strain>
    </source>
</reference>
<feature type="transmembrane region" description="Helical" evidence="1">
    <location>
        <begin position="28"/>
        <end position="49"/>
    </location>
</feature>
<dbReference type="Proteomes" id="UP000246352">
    <property type="component" value="Unassembled WGS sequence"/>
</dbReference>
<keyword evidence="1" id="KW-1133">Transmembrane helix</keyword>
<evidence type="ECO:0000256" key="1">
    <source>
        <dbReference type="SAM" id="Phobius"/>
    </source>
</evidence>